<dbReference type="EMBL" id="KX397373">
    <property type="protein sequence ID" value="ANZ50551.1"/>
    <property type="molecule type" value="Genomic_DNA"/>
</dbReference>
<dbReference type="Proteomes" id="UP000221949">
    <property type="component" value="Segment"/>
</dbReference>
<proteinExistence type="predicted"/>
<gene>
    <name evidence="1" type="ORF">STRATTON_126</name>
</gene>
<evidence type="ECO:0000313" key="2">
    <source>
        <dbReference type="Proteomes" id="UP000221949"/>
    </source>
</evidence>
<accession>A0A1B2IGZ9</accession>
<protein>
    <submittedName>
        <fullName evidence="1">Uncharacterized protein</fullName>
    </submittedName>
</protein>
<organism evidence="1 2">
    <name type="scientific">Erwinia phage vB_EamM_Stratton</name>
    <dbReference type="NCBI Taxonomy" id="1883378"/>
    <lineage>
        <taxon>Viruses</taxon>
        <taxon>Duplodnaviria</taxon>
        <taxon>Heunggongvirae</taxon>
        <taxon>Uroviricota</taxon>
        <taxon>Caudoviricetes</taxon>
        <taxon>Chimalliviridae</taxon>
        <taxon>Erskinevirus</taxon>
        <taxon>Erskinevirus EaH2</taxon>
    </lineage>
</organism>
<reference evidence="2" key="1">
    <citation type="submission" date="2016-06" db="EMBL/GenBank/DDBJ databases">
        <authorList>
            <person name="Berg J.A."/>
            <person name="Stratton M.L."/>
            <person name="Esplin I.D."/>
            <person name="Jensen G.L."/>
            <person name="Merrill B.D."/>
            <person name="Breakwell D.P."/>
            <person name="Hope S."/>
            <person name="Grose J.H."/>
        </authorList>
    </citation>
    <scope>NUCLEOTIDE SEQUENCE [LARGE SCALE GENOMIC DNA]</scope>
</reference>
<evidence type="ECO:0000313" key="1">
    <source>
        <dbReference type="EMBL" id="ANZ50551.1"/>
    </source>
</evidence>
<sequence length="94" mass="10372">MQINRSIAKTKEVVYTVVDGNDEQFAAVIDEDHVLQVAYPGEEVTRGHQRVLDKLIAKVKGRDGVKTYNVLTGYTLQQGESEILIVANGVSELV</sequence>
<name>A0A1B2IGZ9_9CAUD</name>